<dbReference type="InterPro" id="IPR001878">
    <property type="entry name" value="Znf_CCHC"/>
</dbReference>
<evidence type="ECO:0000259" key="4">
    <source>
        <dbReference type="PROSITE" id="PS50158"/>
    </source>
</evidence>
<dbReference type="GO" id="GO:0015074">
    <property type="term" value="P:DNA integration"/>
    <property type="evidence" value="ECO:0007669"/>
    <property type="project" value="InterPro"/>
</dbReference>
<feature type="region of interest" description="Disordered" evidence="3">
    <location>
        <begin position="47"/>
        <end position="172"/>
    </location>
</feature>
<proteinExistence type="predicted"/>
<accession>A0A9W6TSU0</accession>
<dbReference type="PROSITE" id="PS50158">
    <property type="entry name" value="ZF_CCHC"/>
    <property type="match status" value="1"/>
</dbReference>
<keyword evidence="2" id="KW-0863">Zinc-finger</keyword>
<feature type="region of interest" description="Disordered" evidence="3">
    <location>
        <begin position="679"/>
        <end position="701"/>
    </location>
</feature>
<dbReference type="InterPro" id="IPR001584">
    <property type="entry name" value="Integrase_cat-core"/>
</dbReference>
<evidence type="ECO:0000256" key="2">
    <source>
        <dbReference type="PROSITE-ProRule" id="PRU00047"/>
    </source>
</evidence>
<organism evidence="6 7">
    <name type="scientific">Phytophthora fragariaefolia</name>
    <dbReference type="NCBI Taxonomy" id="1490495"/>
    <lineage>
        <taxon>Eukaryota</taxon>
        <taxon>Sar</taxon>
        <taxon>Stramenopiles</taxon>
        <taxon>Oomycota</taxon>
        <taxon>Peronosporomycetes</taxon>
        <taxon>Peronosporales</taxon>
        <taxon>Peronosporaceae</taxon>
        <taxon>Phytophthora</taxon>
    </lineage>
</organism>
<dbReference type="InterPro" id="IPR036397">
    <property type="entry name" value="RNaseH_sf"/>
</dbReference>
<dbReference type="GO" id="GO:0008270">
    <property type="term" value="F:zinc ion binding"/>
    <property type="evidence" value="ECO:0007669"/>
    <property type="project" value="UniProtKB-KW"/>
</dbReference>
<dbReference type="EMBL" id="BSXT01000230">
    <property type="protein sequence ID" value="GMF21590.1"/>
    <property type="molecule type" value="Genomic_DNA"/>
</dbReference>
<feature type="compositionally biased region" description="Basic and acidic residues" evidence="3">
    <location>
        <begin position="160"/>
        <end position="171"/>
    </location>
</feature>
<dbReference type="SUPFAM" id="SSF57756">
    <property type="entry name" value="Retrovirus zinc finger-like domains"/>
    <property type="match status" value="1"/>
</dbReference>
<dbReference type="Pfam" id="PF25597">
    <property type="entry name" value="SH3_retrovirus"/>
    <property type="match status" value="1"/>
</dbReference>
<dbReference type="GO" id="GO:0004190">
    <property type="term" value="F:aspartic-type endopeptidase activity"/>
    <property type="evidence" value="ECO:0007669"/>
    <property type="project" value="UniProtKB-KW"/>
</dbReference>
<dbReference type="AlphaFoldDB" id="A0A9W6TSU0"/>
<sequence>MKILLSNVAQTHREVVRQFSKHYHPGYQRSAPSSAQVMNALRAESELDARSDEALPSQNISSAKASRKDQGKSQQTQQQRKFKTRGKGKYKAQNRQNGGSSARRQGEKSKNGGDTRECWNCHKKGHIQVNCPCPRRDDDDSESQPLERKRWQNKKNTGKSNEKKRDVDMLSRSDSCLETSVTQRSMDNGVEWILGSASDCHVCTNKDMLSDLRQDDGPLVFDWEGKPSKNRGLVGTVNLWVKHENQPAVAASLCLRNVLYTATGTNNLLSLDKLEKDGWDFIKVKRQKCTWLRKRGVLLKLEKTRGRYRLQSTIVTVQQLEAVIQPTRDDSQALIRWHARLGHLNFGAFPEENGLVERMHGVVLARVRSMLTMVDLPNLLWGEGFAFAVEVLNISPSSALMGETPYTRRFGEKPDLSELRTWGCLVYAFTPKGLRKNKLGNTGNPCIFLGYGKTSMSYRVLDLKSGNVKELRTVAFAEDWTVEYSYVEQPLLNRYKRGKFKLPSQIPYVKLDDLTSPRPVRRPLGMPENSERDFHRDKQQRIDDIRDHQPSTVVEAPIATDEPAMASNPASEAMSMIPTGAAEAVARSSRARGLRELEHVPQSVNTDGERGAEGGVTLCNRRCSAPCGDSGGLSNRRDFTSHSGPQVLSDSVDECNDPNWGESYEDDSDAVIANGEPMEDVPRSVGMETEEDSEPNEGLGASFRRSSCIRHSNVRLSDYELDIPASLVIQSVNELLEPTSVPEALSAPDAIEWIEALDTEYKEQIKNHVWELVDRAPDAKVLKTKWVFVKKRNAQGEVVRYRARLTVKGCQQQYEINVWETYAPVAKIESVRFILLLALFLGLDCRQVDFVTAFLNGPSGDADIYMEQPEYFNDGSGRVCKLQQSMYGLRQALRIWYQTLAKYLRKCGFERTKMDAGVYVRTVGANKVFVTVYVDDLLIVGTKTDIEMVVAELKSEFKIKDLGNVKHLLGMEITYVPGCKLTISQKGYCEKVLKRFKMDKCKPVPTHQVKGNLPKPGNPEVEPDCVNSDPDIDYRQIVGSLQYLAQCTRPDIANAVRTLGNRGVLDAWRFPKKEIQVVAHADADLGNEKDDRRSVTGFVLQLEGSTFAYASRKQRLITDDTCSSEFVAATEGSTMIMWTHNICKELGVRRTKTILYDDNQAAIAVIKANTGDYKVKSIDLKYHKVRDYLERGEFDLEYCPSEDNAADILTKPLGPTQFRKL</sequence>
<evidence type="ECO:0000259" key="5">
    <source>
        <dbReference type="PROSITE" id="PS50994"/>
    </source>
</evidence>
<evidence type="ECO:0000313" key="7">
    <source>
        <dbReference type="Proteomes" id="UP001165121"/>
    </source>
</evidence>
<dbReference type="Gene3D" id="3.30.420.10">
    <property type="entry name" value="Ribonuclease H-like superfamily/Ribonuclease H"/>
    <property type="match status" value="1"/>
</dbReference>
<evidence type="ECO:0000256" key="3">
    <source>
        <dbReference type="SAM" id="MobiDB-lite"/>
    </source>
</evidence>
<protein>
    <submittedName>
        <fullName evidence="6">Unnamed protein product</fullName>
    </submittedName>
</protein>
<dbReference type="PANTHER" id="PTHR11439">
    <property type="entry name" value="GAG-POL-RELATED RETROTRANSPOSON"/>
    <property type="match status" value="1"/>
</dbReference>
<keyword evidence="1" id="KW-0064">Aspartyl protease</keyword>
<evidence type="ECO:0000256" key="1">
    <source>
        <dbReference type="ARBA" id="ARBA00022750"/>
    </source>
</evidence>
<feature type="compositionally biased region" description="Basic residues" evidence="3">
    <location>
        <begin position="80"/>
        <end position="92"/>
    </location>
</feature>
<gene>
    <name evidence="6" type="ORF">Pfra01_000291700</name>
</gene>
<dbReference type="Proteomes" id="UP001165121">
    <property type="component" value="Unassembled WGS sequence"/>
</dbReference>
<keyword evidence="1" id="KW-0645">Protease</keyword>
<dbReference type="InterPro" id="IPR013103">
    <property type="entry name" value="RVT_2"/>
</dbReference>
<reference evidence="6" key="1">
    <citation type="submission" date="2023-04" db="EMBL/GenBank/DDBJ databases">
        <title>Phytophthora fragariaefolia NBRC 109709.</title>
        <authorList>
            <person name="Ichikawa N."/>
            <person name="Sato H."/>
            <person name="Tonouchi N."/>
        </authorList>
    </citation>
    <scope>NUCLEOTIDE SEQUENCE</scope>
    <source>
        <strain evidence="6">NBRC 109709</strain>
    </source>
</reference>
<dbReference type="InterPro" id="IPR012337">
    <property type="entry name" value="RNaseH-like_sf"/>
</dbReference>
<comment type="caution">
    <text evidence="6">The sequence shown here is derived from an EMBL/GenBank/DDBJ whole genome shotgun (WGS) entry which is preliminary data.</text>
</comment>
<feature type="domain" description="CCHC-type" evidence="4">
    <location>
        <begin position="118"/>
        <end position="132"/>
    </location>
</feature>
<feature type="domain" description="Integrase catalytic" evidence="5">
    <location>
        <begin position="350"/>
        <end position="413"/>
    </location>
</feature>
<feature type="compositionally biased region" description="Polar residues" evidence="3">
    <location>
        <begin position="93"/>
        <end position="103"/>
    </location>
</feature>
<keyword evidence="1" id="KW-0378">Hydrolase</keyword>
<dbReference type="InterPro" id="IPR036875">
    <property type="entry name" value="Znf_CCHC_sf"/>
</dbReference>
<dbReference type="PANTHER" id="PTHR11439:SF467">
    <property type="entry name" value="INTEGRASE CATALYTIC DOMAIN-CONTAINING PROTEIN"/>
    <property type="match status" value="1"/>
</dbReference>
<name>A0A9W6TSU0_9STRA</name>
<evidence type="ECO:0000313" key="6">
    <source>
        <dbReference type="EMBL" id="GMF21590.1"/>
    </source>
</evidence>
<dbReference type="Pfam" id="PF22936">
    <property type="entry name" value="Pol_BBD"/>
    <property type="match status" value="1"/>
</dbReference>
<dbReference type="SUPFAM" id="SSF56672">
    <property type="entry name" value="DNA/RNA polymerases"/>
    <property type="match status" value="1"/>
</dbReference>
<dbReference type="InterPro" id="IPR043502">
    <property type="entry name" value="DNA/RNA_pol_sf"/>
</dbReference>
<dbReference type="PROSITE" id="PS50994">
    <property type="entry name" value="INTEGRASE"/>
    <property type="match status" value="1"/>
</dbReference>
<dbReference type="OrthoDB" id="103594at2759"/>
<dbReference type="CDD" id="cd09272">
    <property type="entry name" value="RNase_HI_RT_Ty1"/>
    <property type="match status" value="1"/>
</dbReference>
<dbReference type="InterPro" id="IPR054722">
    <property type="entry name" value="PolX-like_BBD"/>
</dbReference>
<keyword evidence="2" id="KW-0862">Zinc</keyword>
<keyword evidence="2" id="KW-0479">Metal-binding</keyword>
<keyword evidence="7" id="KW-1185">Reference proteome</keyword>
<feature type="compositionally biased region" description="Basic and acidic residues" evidence="3">
    <location>
        <begin position="104"/>
        <end position="120"/>
    </location>
</feature>
<dbReference type="Pfam" id="PF07727">
    <property type="entry name" value="RVT_2"/>
    <property type="match status" value="1"/>
</dbReference>
<dbReference type="SUPFAM" id="SSF53098">
    <property type="entry name" value="Ribonuclease H-like"/>
    <property type="match status" value="1"/>
</dbReference>
<dbReference type="GO" id="GO:0003676">
    <property type="term" value="F:nucleic acid binding"/>
    <property type="evidence" value="ECO:0007669"/>
    <property type="project" value="InterPro"/>
</dbReference>
<dbReference type="InterPro" id="IPR057670">
    <property type="entry name" value="SH3_retrovirus"/>
</dbReference>
<feature type="region of interest" description="Disordered" evidence="3">
    <location>
        <begin position="517"/>
        <end position="536"/>
    </location>
</feature>